<dbReference type="Ensembl" id="ENSSMAT00000044939.1">
    <property type="protein sequence ID" value="ENSSMAP00000060710.1"/>
    <property type="gene ID" value="ENSSMAG00000023928.1"/>
</dbReference>
<keyword evidence="3" id="KW-0813">Transport</keyword>
<dbReference type="FunFam" id="2.60.40.10:FF:000375">
    <property type="entry name" value="Sodium channel beta 1 subunit"/>
    <property type="match status" value="1"/>
</dbReference>
<protein>
    <recommendedName>
        <fullName evidence="18">Sodium channel regulatory subunit beta-3</fullName>
    </recommendedName>
</protein>
<dbReference type="GO" id="GO:0086005">
    <property type="term" value="P:ventricular cardiac muscle cell action potential"/>
    <property type="evidence" value="ECO:0007669"/>
    <property type="project" value="TreeGrafter"/>
</dbReference>
<dbReference type="GO" id="GO:0086091">
    <property type="term" value="P:regulation of heart rate by cardiac conduction"/>
    <property type="evidence" value="ECO:0007669"/>
    <property type="project" value="TreeGrafter"/>
</dbReference>
<evidence type="ECO:0000256" key="9">
    <source>
        <dbReference type="ARBA" id="ARBA00022989"/>
    </source>
</evidence>
<keyword evidence="6 21" id="KW-0812">Transmembrane</keyword>
<evidence type="ECO:0000259" key="22">
    <source>
        <dbReference type="PROSITE" id="PS50835"/>
    </source>
</evidence>
<dbReference type="SMART" id="SM00409">
    <property type="entry name" value="IG"/>
    <property type="match status" value="1"/>
</dbReference>
<dbReference type="GO" id="GO:0019871">
    <property type="term" value="F:sodium channel inhibitor activity"/>
    <property type="evidence" value="ECO:0007669"/>
    <property type="project" value="TreeGrafter"/>
</dbReference>
<evidence type="ECO:0000256" key="19">
    <source>
        <dbReference type="ARBA" id="ARBA00049669"/>
    </source>
</evidence>
<evidence type="ECO:0000256" key="2">
    <source>
        <dbReference type="ARBA" id="ARBA00010404"/>
    </source>
</evidence>
<keyword evidence="9 21" id="KW-1133">Transmembrane helix</keyword>
<evidence type="ECO:0000256" key="8">
    <source>
        <dbReference type="ARBA" id="ARBA00022882"/>
    </source>
</evidence>
<evidence type="ECO:0000256" key="1">
    <source>
        <dbReference type="ARBA" id="ARBA00004251"/>
    </source>
</evidence>
<keyword evidence="7" id="KW-0732">Signal</keyword>
<evidence type="ECO:0000256" key="4">
    <source>
        <dbReference type="ARBA" id="ARBA00022461"/>
    </source>
</evidence>
<dbReference type="Gene3D" id="2.60.40.10">
    <property type="entry name" value="Immunoglobulins"/>
    <property type="match status" value="1"/>
</dbReference>
<keyword evidence="12 21" id="KW-0472">Membrane</keyword>
<evidence type="ECO:0000313" key="24">
    <source>
        <dbReference type="Proteomes" id="UP000694558"/>
    </source>
</evidence>
<keyword evidence="17" id="KW-0393">Immunoglobulin domain</keyword>
<feature type="domain" description="Ig-like" evidence="22">
    <location>
        <begin position="26"/>
        <end position="146"/>
    </location>
</feature>
<dbReference type="AlphaFoldDB" id="A0A8D3DMF1"/>
<evidence type="ECO:0000256" key="5">
    <source>
        <dbReference type="ARBA" id="ARBA00022475"/>
    </source>
</evidence>
<evidence type="ECO:0000256" key="15">
    <source>
        <dbReference type="ARBA" id="ARBA00023201"/>
    </source>
</evidence>
<comment type="similarity">
    <text evidence="2">Belongs to the sodium channel auxiliary subunit SCN3B (TC 8.A.17) family.</text>
</comment>
<keyword evidence="10" id="KW-0915">Sodium</keyword>
<organism evidence="23 24">
    <name type="scientific">Scophthalmus maximus</name>
    <name type="common">Turbot</name>
    <name type="synonym">Psetta maxima</name>
    <dbReference type="NCBI Taxonomy" id="52904"/>
    <lineage>
        <taxon>Eukaryota</taxon>
        <taxon>Metazoa</taxon>
        <taxon>Chordata</taxon>
        <taxon>Craniata</taxon>
        <taxon>Vertebrata</taxon>
        <taxon>Euteleostomi</taxon>
        <taxon>Actinopterygii</taxon>
        <taxon>Neopterygii</taxon>
        <taxon>Teleostei</taxon>
        <taxon>Neoteleostei</taxon>
        <taxon>Acanthomorphata</taxon>
        <taxon>Carangaria</taxon>
        <taxon>Pleuronectiformes</taxon>
        <taxon>Pleuronectoidei</taxon>
        <taxon>Scophthalmidae</taxon>
        <taxon>Scophthalmus</taxon>
    </lineage>
</organism>
<sequence length="217" mass="24884">MWGLELVTCTKRVKHFPAPPVHPSQPVCVDVPSATDAVLGKSMMLTCIFCMRREELKAKTRVDWYYMPTNDKDIPKTHIYKYENDAPVALDGPFKGRLTWSGSQDLQDVSIQILNVTFNDSGVYECHMVREFQFFIPSVYTMKNITLKVKEKASEDPAALYSEIMMYVLLVFLTLWLLVEMVYCYRKISKSDEQAQDTAEEGKESQAGKQIGRQTET</sequence>
<proteinExistence type="inferred from homology"/>
<keyword evidence="15" id="KW-0739">Sodium transport</keyword>
<dbReference type="PANTHER" id="PTHR10546:SF1">
    <property type="entry name" value="SODIUM CHANNEL SUBUNIT BETA-3"/>
    <property type="match status" value="1"/>
</dbReference>
<evidence type="ECO:0000256" key="16">
    <source>
        <dbReference type="ARBA" id="ARBA00023303"/>
    </source>
</evidence>
<reference evidence="23" key="2">
    <citation type="submission" date="2025-08" db="UniProtKB">
        <authorList>
            <consortium name="Ensembl"/>
        </authorList>
    </citation>
    <scope>IDENTIFICATION</scope>
</reference>
<keyword evidence="8" id="KW-0851">Voltage-gated channel</keyword>
<dbReference type="InterPro" id="IPR013106">
    <property type="entry name" value="Ig_V-set"/>
</dbReference>
<accession>A0A8D3DMF1</accession>
<dbReference type="SUPFAM" id="SSF48726">
    <property type="entry name" value="Immunoglobulin"/>
    <property type="match status" value="1"/>
</dbReference>
<evidence type="ECO:0000256" key="18">
    <source>
        <dbReference type="ARBA" id="ARBA00044530"/>
    </source>
</evidence>
<dbReference type="Proteomes" id="UP000694558">
    <property type="component" value="Chromosome 3"/>
</dbReference>
<dbReference type="InterPro" id="IPR003599">
    <property type="entry name" value="Ig_sub"/>
</dbReference>
<evidence type="ECO:0000256" key="21">
    <source>
        <dbReference type="SAM" id="Phobius"/>
    </source>
</evidence>
<keyword evidence="5" id="KW-1003">Cell membrane</keyword>
<dbReference type="PROSITE" id="PS50835">
    <property type="entry name" value="IG_LIKE"/>
    <property type="match status" value="1"/>
</dbReference>
<dbReference type="GeneTree" id="ENSGT00390000018560"/>
<keyword evidence="13" id="KW-1015">Disulfide bond</keyword>
<evidence type="ECO:0000256" key="7">
    <source>
        <dbReference type="ARBA" id="ARBA00022729"/>
    </source>
</evidence>
<keyword evidence="4" id="KW-0894">Sodium channel</keyword>
<dbReference type="GO" id="GO:0005272">
    <property type="term" value="F:sodium channel activity"/>
    <property type="evidence" value="ECO:0007669"/>
    <property type="project" value="UniProtKB-KW"/>
</dbReference>
<evidence type="ECO:0000256" key="13">
    <source>
        <dbReference type="ARBA" id="ARBA00023157"/>
    </source>
</evidence>
<dbReference type="InterPro" id="IPR027098">
    <property type="entry name" value="Na_channel_b1/b3"/>
</dbReference>
<dbReference type="Pfam" id="PF07686">
    <property type="entry name" value="V-set"/>
    <property type="match status" value="1"/>
</dbReference>
<dbReference type="GO" id="GO:0001518">
    <property type="term" value="C:voltage-gated sodium channel complex"/>
    <property type="evidence" value="ECO:0007669"/>
    <property type="project" value="InterPro"/>
</dbReference>
<evidence type="ECO:0000256" key="14">
    <source>
        <dbReference type="ARBA" id="ARBA00023180"/>
    </source>
</evidence>
<keyword evidence="11" id="KW-0406">Ion transport</keyword>
<comment type="subunit">
    <text evidence="19">A voltage-gated sodium (Nav) channel consists of an ion-conducting pore-forming alpha subunit functional on its own that is regulated by one or more beta subunits. Forms homodimers and homotrimers. SCN3B is non-covalently associated with alpha subunits and induces the formation of alpha subunit oligomers, including trimers. Interacts with SCN5A/Nav1.5; regulatory subunit of SCN5A/Nav1.5. Interacts with SCN7A/Nav2.1; probable regulatory subunit of SCN7A/Nav2.1. Interacts with SCN10A; regulatory subunit of SCN10A/Nav1.8. Interacts with NFASC; probably involved in targeting the sodium channels to the nodes of Ranvier.</text>
</comment>
<dbReference type="GO" id="GO:0044325">
    <property type="term" value="F:transmembrane transporter binding"/>
    <property type="evidence" value="ECO:0007669"/>
    <property type="project" value="TreeGrafter"/>
</dbReference>
<name>A0A8D3DMF1_SCOMX</name>
<evidence type="ECO:0000256" key="6">
    <source>
        <dbReference type="ARBA" id="ARBA00022692"/>
    </source>
</evidence>
<dbReference type="InterPro" id="IPR036179">
    <property type="entry name" value="Ig-like_dom_sf"/>
</dbReference>
<dbReference type="InterPro" id="IPR013783">
    <property type="entry name" value="Ig-like_fold"/>
</dbReference>
<keyword evidence="14" id="KW-0325">Glycoprotein</keyword>
<dbReference type="PANTHER" id="PTHR10546">
    <property type="entry name" value="SODIUM CHANNEL SUBUNIT BETA-1 AND 3"/>
    <property type="match status" value="1"/>
</dbReference>
<feature type="transmembrane region" description="Helical" evidence="21">
    <location>
        <begin position="164"/>
        <end position="185"/>
    </location>
</feature>
<dbReference type="SMART" id="SM00406">
    <property type="entry name" value="IGv"/>
    <property type="match status" value="1"/>
</dbReference>
<keyword evidence="16" id="KW-0407">Ion channel</keyword>
<evidence type="ECO:0000313" key="23">
    <source>
        <dbReference type="Ensembl" id="ENSSMAP00000060710.1"/>
    </source>
</evidence>
<feature type="region of interest" description="Disordered" evidence="20">
    <location>
        <begin position="194"/>
        <end position="217"/>
    </location>
</feature>
<evidence type="ECO:0000256" key="17">
    <source>
        <dbReference type="ARBA" id="ARBA00023319"/>
    </source>
</evidence>
<evidence type="ECO:0000256" key="11">
    <source>
        <dbReference type="ARBA" id="ARBA00023065"/>
    </source>
</evidence>
<evidence type="ECO:0000256" key="20">
    <source>
        <dbReference type="SAM" id="MobiDB-lite"/>
    </source>
</evidence>
<evidence type="ECO:0000256" key="3">
    <source>
        <dbReference type="ARBA" id="ARBA00022448"/>
    </source>
</evidence>
<dbReference type="InterPro" id="IPR007110">
    <property type="entry name" value="Ig-like_dom"/>
</dbReference>
<comment type="subcellular location">
    <subcellularLocation>
        <location evidence="1">Cell membrane</location>
        <topology evidence="1">Single-pass type I membrane protein</topology>
    </subcellularLocation>
</comment>
<reference evidence="23" key="1">
    <citation type="submission" date="2023-05" db="EMBL/GenBank/DDBJ databases">
        <title>High-quality long-read genome of Scophthalmus maximus.</title>
        <authorList>
            <person name="Lien S."/>
            <person name="Martinez P."/>
        </authorList>
    </citation>
    <scope>NUCLEOTIDE SEQUENCE [LARGE SCALE GENOMIC DNA]</scope>
</reference>
<evidence type="ECO:0000256" key="10">
    <source>
        <dbReference type="ARBA" id="ARBA00023053"/>
    </source>
</evidence>
<evidence type="ECO:0000256" key="12">
    <source>
        <dbReference type="ARBA" id="ARBA00023136"/>
    </source>
</evidence>